<keyword evidence="5" id="KW-0378">Hydrolase</keyword>
<dbReference type="InterPro" id="IPR038570">
    <property type="entry name" value="HicA_sf"/>
</dbReference>
<dbReference type="Proteomes" id="UP000562352">
    <property type="component" value="Unassembled WGS sequence"/>
</dbReference>
<keyword evidence="6" id="KW-0694">RNA-binding</keyword>
<dbReference type="SUPFAM" id="SSF54786">
    <property type="entry name" value="YcfA/nrd intein domain"/>
    <property type="match status" value="1"/>
</dbReference>
<dbReference type="Gene3D" id="3.30.920.30">
    <property type="entry name" value="Hypothetical protein"/>
    <property type="match status" value="1"/>
</dbReference>
<evidence type="ECO:0000256" key="3">
    <source>
        <dbReference type="ARBA" id="ARBA00022722"/>
    </source>
</evidence>
<evidence type="ECO:0000256" key="2">
    <source>
        <dbReference type="ARBA" id="ARBA00022649"/>
    </source>
</evidence>
<keyword evidence="3" id="KW-0540">Nuclease</keyword>
<evidence type="ECO:0000313" key="9">
    <source>
        <dbReference type="Proteomes" id="UP000562352"/>
    </source>
</evidence>
<name>A0A841D7Z9_PLAVE</name>
<protein>
    <submittedName>
        <fullName evidence="8">Putative RNA binding protein YcfA (HicA-like mRNA interferase family)</fullName>
    </submittedName>
</protein>
<keyword evidence="4" id="KW-0255">Endonuclease</keyword>
<dbReference type="Pfam" id="PF07927">
    <property type="entry name" value="HicA_toxin"/>
    <property type="match status" value="1"/>
</dbReference>
<organism evidence="8 9">
    <name type="scientific">Planomonospora venezuelensis</name>
    <dbReference type="NCBI Taxonomy" id="1999"/>
    <lineage>
        <taxon>Bacteria</taxon>
        <taxon>Bacillati</taxon>
        <taxon>Actinomycetota</taxon>
        <taxon>Actinomycetes</taxon>
        <taxon>Streptosporangiales</taxon>
        <taxon>Streptosporangiaceae</taxon>
        <taxon>Planomonospora</taxon>
    </lineage>
</organism>
<reference evidence="8 9" key="1">
    <citation type="submission" date="2020-08" db="EMBL/GenBank/DDBJ databases">
        <title>Genomic Encyclopedia of Type Strains, Phase III (KMG-III): the genomes of soil and plant-associated and newly described type strains.</title>
        <authorList>
            <person name="Whitman W."/>
        </authorList>
    </citation>
    <scope>NUCLEOTIDE SEQUENCE [LARGE SCALE GENOMIC DNA]</scope>
    <source>
        <strain evidence="8 9">CECT 3303</strain>
    </source>
</reference>
<sequence>MRHDDGRVVSVPVHSGQDLPKGTLRNILSLTGITVDELNDLL</sequence>
<keyword evidence="9" id="KW-1185">Reference proteome</keyword>
<evidence type="ECO:0000256" key="6">
    <source>
        <dbReference type="ARBA" id="ARBA00022884"/>
    </source>
</evidence>
<evidence type="ECO:0000313" key="8">
    <source>
        <dbReference type="EMBL" id="MBB5965023.1"/>
    </source>
</evidence>
<proteinExistence type="inferred from homology"/>
<dbReference type="InterPro" id="IPR012933">
    <property type="entry name" value="HicA_mRNA_interferase"/>
</dbReference>
<evidence type="ECO:0000256" key="7">
    <source>
        <dbReference type="ARBA" id="ARBA00023016"/>
    </source>
</evidence>
<dbReference type="EMBL" id="JACHJJ010000015">
    <property type="protein sequence ID" value="MBB5965023.1"/>
    <property type="molecule type" value="Genomic_DNA"/>
</dbReference>
<dbReference type="AlphaFoldDB" id="A0A841D7Z9"/>
<dbReference type="GO" id="GO:0016787">
    <property type="term" value="F:hydrolase activity"/>
    <property type="evidence" value="ECO:0007669"/>
    <property type="project" value="UniProtKB-KW"/>
</dbReference>
<evidence type="ECO:0000256" key="5">
    <source>
        <dbReference type="ARBA" id="ARBA00022801"/>
    </source>
</evidence>
<dbReference type="GO" id="GO:0004519">
    <property type="term" value="F:endonuclease activity"/>
    <property type="evidence" value="ECO:0007669"/>
    <property type="project" value="UniProtKB-KW"/>
</dbReference>
<gene>
    <name evidence="8" type="ORF">FHS22_004309</name>
</gene>
<comment type="similarity">
    <text evidence="1">Belongs to the HicA mRNA interferase family.</text>
</comment>
<accession>A0A841D7Z9</accession>
<evidence type="ECO:0000256" key="1">
    <source>
        <dbReference type="ARBA" id="ARBA00006620"/>
    </source>
</evidence>
<keyword evidence="2" id="KW-1277">Toxin-antitoxin system</keyword>
<keyword evidence="7" id="KW-0346">Stress response</keyword>
<dbReference type="GO" id="GO:0003729">
    <property type="term" value="F:mRNA binding"/>
    <property type="evidence" value="ECO:0007669"/>
    <property type="project" value="InterPro"/>
</dbReference>
<evidence type="ECO:0000256" key="4">
    <source>
        <dbReference type="ARBA" id="ARBA00022759"/>
    </source>
</evidence>
<comment type="caution">
    <text evidence="8">The sequence shown here is derived from an EMBL/GenBank/DDBJ whole genome shotgun (WGS) entry which is preliminary data.</text>
</comment>